<dbReference type="Pfam" id="PF06488">
    <property type="entry name" value="L_lac_phage_MSP"/>
    <property type="match status" value="1"/>
</dbReference>
<dbReference type="GeneID" id="93350365"/>
<protein>
    <submittedName>
        <fullName evidence="2">Phage major tail protein, phi13 family</fullName>
    </submittedName>
</protein>
<reference evidence="2 3" key="1">
    <citation type="submission" date="2018-06" db="EMBL/GenBank/DDBJ databases">
        <authorList>
            <consortium name="Pathogen Informatics"/>
            <person name="Doyle S."/>
        </authorList>
    </citation>
    <scope>NUCLEOTIDE SEQUENCE [LARGE SCALE GENOMIC DNA]</scope>
    <source>
        <strain evidence="2 3">NCTC10343</strain>
    </source>
</reference>
<dbReference type="InterPro" id="IPR006490">
    <property type="entry name" value="Maj_tail_phi13"/>
</dbReference>
<dbReference type="NCBIfam" id="TIGR01603">
    <property type="entry name" value="maj_tail_phi13"/>
    <property type="match status" value="1"/>
</dbReference>
<evidence type="ECO:0000313" key="3">
    <source>
        <dbReference type="Proteomes" id="UP000254400"/>
    </source>
</evidence>
<name>A0A378XUL4_PAEPO</name>
<dbReference type="AlphaFoldDB" id="A0A378XUL4"/>
<organism evidence="2 3">
    <name type="scientific">Paenibacillus polymyxa</name>
    <name type="common">Bacillus polymyxa</name>
    <dbReference type="NCBI Taxonomy" id="1406"/>
    <lineage>
        <taxon>Bacteria</taxon>
        <taxon>Bacillati</taxon>
        <taxon>Bacillota</taxon>
        <taxon>Bacilli</taxon>
        <taxon>Bacillales</taxon>
        <taxon>Paenibacillaceae</taxon>
        <taxon>Paenibacillus</taxon>
    </lineage>
</organism>
<feature type="domain" description="Phage tail tube protein N-terminal" evidence="1">
    <location>
        <begin position="5"/>
        <end position="158"/>
    </location>
</feature>
<sequence>MPKNKVTFGLDKVHIAFYDEDSTTQPAWGTPIPIPGAVRWTPEAQGEQSEFYADNTKYYVATSNNGYTGELELALVPDDILAKMLGWIIDENGMLVEVSDATPKKFALLGQVQGDQKNRRFVYYDCQADRPAKERQTKGESVEVATDVLNLTVSPIELGGRTVVKGDLELNETNAAAYSAFFDSVYTPKFTNVTTGGAEA</sequence>
<dbReference type="RefSeq" id="WP_019686677.1">
    <property type="nucleotide sequence ID" value="NZ_CP036496.1"/>
</dbReference>
<dbReference type="EMBL" id="UGSC01000001">
    <property type="protein sequence ID" value="SUA68237.1"/>
    <property type="molecule type" value="Genomic_DNA"/>
</dbReference>
<evidence type="ECO:0000313" key="2">
    <source>
        <dbReference type="EMBL" id="SUA68237.1"/>
    </source>
</evidence>
<dbReference type="InterPro" id="IPR046764">
    <property type="entry name" value="L_lac_phage_MSP_N"/>
</dbReference>
<gene>
    <name evidence="2" type="ORF">NCTC10343_01579</name>
</gene>
<dbReference type="Proteomes" id="UP000254400">
    <property type="component" value="Unassembled WGS sequence"/>
</dbReference>
<evidence type="ECO:0000259" key="1">
    <source>
        <dbReference type="Pfam" id="PF06488"/>
    </source>
</evidence>
<proteinExistence type="predicted"/>
<accession>A0A378XUL4</accession>